<dbReference type="EMBL" id="BQXU01000019">
    <property type="protein sequence ID" value="GKT47322.1"/>
    <property type="molecule type" value="Genomic_DNA"/>
</dbReference>
<feature type="compositionally biased region" description="Polar residues" evidence="1">
    <location>
        <begin position="69"/>
        <end position="83"/>
    </location>
</feature>
<feature type="region of interest" description="Disordered" evidence="1">
    <location>
        <begin position="61"/>
        <end position="111"/>
    </location>
</feature>
<organism evidence="2 3">
    <name type="scientific">Colletotrichum spaethianum</name>
    <dbReference type="NCBI Taxonomy" id="700344"/>
    <lineage>
        <taxon>Eukaryota</taxon>
        <taxon>Fungi</taxon>
        <taxon>Dikarya</taxon>
        <taxon>Ascomycota</taxon>
        <taxon>Pezizomycotina</taxon>
        <taxon>Sordariomycetes</taxon>
        <taxon>Hypocreomycetidae</taxon>
        <taxon>Glomerellales</taxon>
        <taxon>Glomerellaceae</taxon>
        <taxon>Colletotrichum</taxon>
        <taxon>Colletotrichum spaethianum species complex</taxon>
    </lineage>
</organism>
<name>A0AA37LM43_9PEZI</name>
<dbReference type="AlphaFoldDB" id="A0AA37LM43"/>
<feature type="compositionally biased region" description="Polar residues" evidence="1">
    <location>
        <begin position="26"/>
        <end position="48"/>
    </location>
</feature>
<feature type="compositionally biased region" description="Polar residues" evidence="1">
    <location>
        <begin position="259"/>
        <end position="274"/>
    </location>
</feature>
<feature type="compositionally biased region" description="Low complexity" evidence="1">
    <location>
        <begin position="1"/>
        <end position="17"/>
    </location>
</feature>
<reference evidence="2 3" key="1">
    <citation type="submission" date="2022-03" db="EMBL/GenBank/DDBJ databases">
        <title>Genome data of Colletotrichum spp.</title>
        <authorList>
            <person name="Utami Y.D."/>
            <person name="Hiruma K."/>
        </authorList>
    </citation>
    <scope>NUCLEOTIDE SEQUENCE [LARGE SCALE GENOMIC DNA]</scope>
    <source>
        <strain evidence="2 3">MAFF 239500</strain>
    </source>
</reference>
<feature type="region of interest" description="Disordered" evidence="1">
    <location>
        <begin position="240"/>
        <end position="297"/>
    </location>
</feature>
<sequence>MPQSNRKNSSKSSTSSRGSRRSSESCDSYETYESQSTTPTSYYASTEASVKEAKAVSHKFQPVYEDDISPSTSNHLRSSVDTFDSSLASDDDEDELELKRDSEMGSFDEHQEIPPLPAYYRDIIDTDVRPSNPQDFAKLFPSMNRLSICHDEFTSDGNMNLRVDTVAPGRRPYNIQLFHLRMYDLGKREFSLRRYCRDSGREVCNSKRKYVEETVNERPTLQRSVSSAIKTLSMRRPLLRTNSGGSLLAGKGKDVASQRPPSSASSCRNSTDETASYFRRSASFEPEPKPKARPVPSNTMKLEFSNYARVDVSRRGGTNNKRYEFEWWGHKYQWKRVLDKNLGVVSFHLVKDGNNNASDAIAHIVPETRSPNQVIEDESAGGWVPPCHMWISDRSVLDAVTDVADVIVATGLMALVDDCIKYRWQTKKVHRIPVPLTSRTVDVEYVGPGHLYNTFSSAVARTRFRVRCGNARFRPTDVGFYRVLRRQHFSFTWHAKLVSELPKTTSSQNV</sequence>
<dbReference type="Proteomes" id="UP001055115">
    <property type="component" value="Unassembled WGS sequence"/>
</dbReference>
<evidence type="ECO:0000313" key="2">
    <source>
        <dbReference type="EMBL" id="GKT47322.1"/>
    </source>
</evidence>
<evidence type="ECO:0000256" key="1">
    <source>
        <dbReference type="SAM" id="MobiDB-lite"/>
    </source>
</evidence>
<feature type="region of interest" description="Disordered" evidence="1">
    <location>
        <begin position="1"/>
        <end position="48"/>
    </location>
</feature>
<proteinExistence type="predicted"/>
<protein>
    <submittedName>
        <fullName evidence="2">Uncharacterized protein</fullName>
    </submittedName>
</protein>
<dbReference type="RefSeq" id="XP_049129672.1">
    <property type="nucleotide sequence ID" value="XM_049273715.1"/>
</dbReference>
<comment type="caution">
    <text evidence="2">The sequence shown here is derived from an EMBL/GenBank/DDBJ whole genome shotgun (WGS) entry which is preliminary data.</text>
</comment>
<evidence type="ECO:0000313" key="3">
    <source>
        <dbReference type="Proteomes" id="UP001055115"/>
    </source>
</evidence>
<feature type="compositionally biased region" description="Basic and acidic residues" evidence="1">
    <location>
        <begin position="97"/>
        <end position="111"/>
    </location>
</feature>
<dbReference type="GeneID" id="73328305"/>
<keyword evidence="3" id="KW-1185">Reference proteome</keyword>
<gene>
    <name evidence="2" type="ORF">ColSpa_07503</name>
</gene>
<accession>A0AA37LM43</accession>